<evidence type="ECO:0000313" key="2">
    <source>
        <dbReference type="Proteomes" id="UP000294820"/>
    </source>
</evidence>
<organism evidence="1 2">
    <name type="scientific">Dickeya aquatica</name>
    <dbReference type="NCBI Taxonomy" id="1401087"/>
    <lineage>
        <taxon>Bacteria</taxon>
        <taxon>Pseudomonadati</taxon>
        <taxon>Pseudomonadota</taxon>
        <taxon>Gammaproteobacteria</taxon>
        <taxon>Enterobacterales</taxon>
        <taxon>Pectobacteriaceae</taxon>
        <taxon>Dickeya</taxon>
    </lineage>
</organism>
<evidence type="ECO:0000313" key="1">
    <source>
        <dbReference type="EMBL" id="SLM61622.1"/>
    </source>
</evidence>
<gene>
    <name evidence="1" type="ORF">DAQ1742_00528</name>
</gene>
<dbReference type="KEGG" id="daq:DAQ1742_00528"/>
<reference evidence="1 2" key="1">
    <citation type="submission" date="2016-09" db="EMBL/GenBank/DDBJ databases">
        <authorList>
            <person name="Reverchon S."/>
            <person name="Nasser W."/>
            <person name="Leonard S."/>
            <person name="Brochier C."/>
            <person name="Duprey A."/>
        </authorList>
    </citation>
    <scope>NUCLEOTIDE SEQUENCE [LARGE SCALE GENOMIC DNA]</scope>
    <source>
        <strain evidence="1 2">174/2</strain>
    </source>
</reference>
<dbReference type="RefSeq" id="WP_051123995.1">
    <property type="nucleotide sequence ID" value="NZ_LT615367.1"/>
</dbReference>
<sequence>MTDIYTTPADSSITIFRDLIASLPLYQLDEVQLCDLGAIAAETVSGLCHGIGELGERLQDDTDFSHEQRYQFGASLNAAAHLIPALLEICEQAERYTRAVQQAKEPIPLYARTGTIVRWQHR</sequence>
<keyword evidence="2" id="KW-1185">Reference proteome</keyword>
<dbReference type="Proteomes" id="UP000294820">
    <property type="component" value="Chromosome 1"/>
</dbReference>
<protein>
    <submittedName>
        <fullName evidence="1">Uncharacterized protein</fullName>
    </submittedName>
</protein>
<proteinExistence type="predicted"/>
<dbReference type="EMBL" id="LT615367">
    <property type="protein sequence ID" value="SLM61622.1"/>
    <property type="molecule type" value="Genomic_DNA"/>
</dbReference>
<name>A0A375A6A4_9GAMM</name>
<dbReference type="AlphaFoldDB" id="A0A375A6A4"/>
<accession>A0A375A6A4</accession>